<dbReference type="EMBL" id="NGKM01000001">
    <property type="protein sequence ID" value="OWK68417.1"/>
    <property type="molecule type" value="Genomic_DNA"/>
</dbReference>
<proteinExistence type="predicted"/>
<reference evidence="2 6" key="2">
    <citation type="submission" date="2020-02" db="EMBL/GenBank/DDBJ databases">
        <title>Whole genome shot-gun sequencing of clinical Carbapenem resistant A. baumannii.</title>
        <authorList>
            <person name="Veeraraghavan B."/>
            <person name="Mathur P."/>
            <person name="Vijayakumar S."/>
            <person name="Vasudevan K."/>
            <person name="Lincy M."/>
            <person name="Kirubananthan A."/>
        </authorList>
    </citation>
    <scope>NUCLEOTIDE SEQUENCE [LARGE SCALE GENOMIC DNA]</scope>
    <source>
        <strain evidence="2 6">SP816</strain>
    </source>
</reference>
<feature type="compositionally biased region" description="Polar residues" evidence="1">
    <location>
        <begin position="50"/>
        <end position="68"/>
    </location>
</feature>
<evidence type="ECO:0000313" key="5">
    <source>
        <dbReference type="Proteomes" id="UP000197394"/>
    </source>
</evidence>
<accession>A0A246A713</accession>
<dbReference type="EMBL" id="CP072270">
    <property type="protein sequence ID" value="QTK44468.1"/>
    <property type="molecule type" value="Genomic_DNA"/>
</dbReference>
<protein>
    <submittedName>
        <fullName evidence="2">Uncharacterized protein</fullName>
    </submittedName>
</protein>
<organism evidence="2 6">
    <name type="scientific">Acinetobacter baumannii</name>
    <dbReference type="NCBI Taxonomy" id="470"/>
    <lineage>
        <taxon>Bacteria</taxon>
        <taxon>Pseudomonadati</taxon>
        <taxon>Pseudomonadota</taxon>
        <taxon>Gammaproteobacteria</taxon>
        <taxon>Moraxellales</taxon>
        <taxon>Moraxellaceae</taxon>
        <taxon>Acinetobacter</taxon>
        <taxon>Acinetobacter calcoaceticus/baumannii complex</taxon>
    </lineage>
</organism>
<evidence type="ECO:0000313" key="3">
    <source>
        <dbReference type="EMBL" id="OWK68417.1"/>
    </source>
</evidence>
<feature type="region of interest" description="Disordered" evidence="1">
    <location>
        <begin position="33"/>
        <end position="68"/>
    </location>
</feature>
<dbReference type="AlphaFoldDB" id="A0A246A713"/>
<evidence type="ECO:0000313" key="2">
    <source>
        <dbReference type="EMBL" id="NDW42657.1"/>
    </source>
</evidence>
<name>A0A246A713_ACIBA</name>
<evidence type="ECO:0000256" key="1">
    <source>
        <dbReference type="SAM" id="MobiDB-lite"/>
    </source>
</evidence>
<reference evidence="3 5" key="1">
    <citation type="submission" date="2017-05" db="EMBL/GenBank/DDBJ databases">
        <title>Draft genome sequence of MDR A. baumannii AB360.</title>
        <authorList>
            <person name="Wareham D.W."/>
            <person name="Bean D.C."/>
        </authorList>
    </citation>
    <scope>NUCLEOTIDE SEQUENCE [LARGE SCALE GENOMIC DNA]</scope>
    <source>
        <strain evidence="3 5">AB360</strain>
    </source>
</reference>
<evidence type="ECO:0000313" key="6">
    <source>
        <dbReference type="Proteomes" id="UP000470018"/>
    </source>
</evidence>
<sequence>MGVVMACKGCEERRDWIKQQFQLFKERLQLRKQRNTTVAHSDSGAEHNIDSTSSTEGSDNPGGTRTEQ</sequence>
<dbReference type="EMBL" id="JAAGTY010000024">
    <property type="protein sequence ID" value="NDW42657.1"/>
    <property type="molecule type" value="Genomic_DNA"/>
</dbReference>
<dbReference type="Proteomes" id="UP000664966">
    <property type="component" value="Chromosome"/>
</dbReference>
<dbReference type="RefSeq" id="WP_079395636.1">
    <property type="nucleotide sequence ID" value="NZ_AP014649.1"/>
</dbReference>
<reference evidence="4" key="3">
    <citation type="submission" date="2021-03" db="EMBL/GenBank/DDBJ databases">
        <title>Complete genome sequencing of Acinetobacter baumannii.</title>
        <authorList>
            <person name="Yadav B."/>
            <person name="Makwana N."/>
            <person name="Kharat A.S."/>
            <person name="Veeraraghavan B."/>
            <person name="Vijayakumar S."/>
            <person name="Priya M."/>
        </authorList>
    </citation>
    <scope>NUCLEOTIDE SEQUENCE</scope>
    <source>
        <strain evidence="4">KSK6</strain>
    </source>
</reference>
<evidence type="ECO:0000313" key="4">
    <source>
        <dbReference type="EMBL" id="QTK44468.1"/>
    </source>
</evidence>
<gene>
    <name evidence="3" type="ORF">CBE85_01370</name>
    <name evidence="2" type="ORF">G3N53_16410</name>
    <name evidence="4" type="ORF">J6E47_05200</name>
</gene>
<dbReference type="Proteomes" id="UP000470018">
    <property type="component" value="Unassembled WGS sequence"/>
</dbReference>
<dbReference type="Proteomes" id="UP000197394">
    <property type="component" value="Unassembled WGS sequence"/>
</dbReference>